<feature type="region of interest" description="Disordered" evidence="2">
    <location>
        <begin position="26"/>
        <end position="47"/>
    </location>
</feature>
<feature type="signal peptide" evidence="3">
    <location>
        <begin position="1"/>
        <end position="23"/>
    </location>
</feature>
<feature type="coiled-coil region" evidence="1">
    <location>
        <begin position="55"/>
        <end position="89"/>
    </location>
</feature>
<dbReference type="AlphaFoldDB" id="A0A2M9BP01"/>
<evidence type="ECO:0000256" key="2">
    <source>
        <dbReference type="SAM" id="MobiDB-lite"/>
    </source>
</evidence>
<reference evidence="4 5" key="1">
    <citation type="submission" date="2017-11" db="EMBL/GenBank/DDBJ databases">
        <title>Genomic Encyclopedia of Archaeal and Bacterial Type Strains, Phase II (KMG-II): From Individual Species to Whole Genera.</title>
        <authorList>
            <person name="Goeker M."/>
        </authorList>
    </citation>
    <scope>NUCLEOTIDE SEQUENCE [LARGE SCALE GENOMIC DNA]</scope>
    <source>
        <strain evidence="4 5">DSM 11115</strain>
    </source>
</reference>
<evidence type="ECO:0000256" key="3">
    <source>
        <dbReference type="SAM" id="SignalP"/>
    </source>
</evidence>
<dbReference type="Proteomes" id="UP000228535">
    <property type="component" value="Unassembled WGS sequence"/>
</dbReference>
<name>A0A2M9BP01_9BACT</name>
<sequence>MKNYYAPTFGFFLLVLTSAPAQAQIAPDSNGHYRPARGLSDPEQPDPRYAGALEVSELKEQIKLLTDAYAQLVEQHNQQADRLQALEQLTRTAGPPAPRELPATIISIRKL</sequence>
<evidence type="ECO:0000313" key="4">
    <source>
        <dbReference type="EMBL" id="PJJ59676.1"/>
    </source>
</evidence>
<evidence type="ECO:0000256" key="1">
    <source>
        <dbReference type="SAM" id="Coils"/>
    </source>
</evidence>
<dbReference type="RefSeq" id="WP_100335378.1">
    <property type="nucleotide sequence ID" value="NZ_PGFA01000001.1"/>
</dbReference>
<proteinExistence type="predicted"/>
<keyword evidence="5" id="KW-1185">Reference proteome</keyword>
<feature type="chain" id="PRO_5014909299" evidence="3">
    <location>
        <begin position="24"/>
        <end position="111"/>
    </location>
</feature>
<comment type="caution">
    <text evidence="4">The sequence shown here is derived from an EMBL/GenBank/DDBJ whole genome shotgun (WGS) entry which is preliminary data.</text>
</comment>
<evidence type="ECO:0000313" key="5">
    <source>
        <dbReference type="Proteomes" id="UP000228535"/>
    </source>
</evidence>
<accession>A0A2M9BP01</accession>
<protein>
    <submittedName>
        <fullName evidence="4">Uncharacterized protein</fullName>
    </submittedName>
</protein>
<dbReference type="EMBL" id="PGFA01000001">
    <property type="protein sequence ID" value="PJJ59676.1"/>
    <property type="molecule type" value="Genomic_DNA"/>
</dbReference>
<organism evidence="4 5">
    <name type="scientific">Hymenobacter chitinivorans DSM 11115</name>
    <dbReference type="NCBI Taxonomy" id="1121954"/>
    <lineage>
        <taxon>Bacteria</taxon>
        <taxon>Pseudomonadati</taxon>
        <taxon>Bacteroidota</taxon>
        <taxon>Cytophagia</taxon>
        <taxon>Cytophagales</taxon>
        <taxon>Hymenobacteraceae</taxon>
        <taxon>Hymenobacter</taxon>
    </lineage>
</organism>
<gene>
    <name evidence="4" type="ORF">CLV45_1097</name>
</gene>
<dbReference type="OrthoDB" id="885887at2"/>
<keyword evidence="3" id="KW-0732">Signal</keyword>
<keyword evidence="1" id="KW-0175">Coiled coil</keyword>